<sequence length="369" mass="40782">MPFTLQPFARSLPEAGELSASLNVGNRRVQQLDPWGKAVPRRTTLVVFADDVPISEYVIWNRPSYRASKKVMELSCSELRSVLDQHRILRPTAGYGSRKLLEFTEADAFDVFRAILQDAQDVTWMGYPVGDLSIEMDPTVMSGQLIDRRDTETDAGGYHGYEFPFYGQLLDDLATSVGFEWRIDTWLDGTRIRRRLVLGYPHVGRPADDDSLSLEYPAGPKPGPTSIIDYAWPEDGESSANYAAAIGQGEEEAMVWGEAYAADELVAGYPLLETIVSYKNDATPAIAAQHAAAEIERRRGDIVVPEFIVHGIPNCAPGDYIRARISDEARFPGSSINPMEVNARVITMTITPAPVVKTTLSIENPRGTT</sequence>
<dbReference type="EMBL" id="BSTJ01000023">
    <property type="protein sequence ID" value="GLY81830.1"/>
    <property type="molecule type" value="Genomic_DNA"/>
</dbReference>
<reference evidence="1" key="1">
    <citation type="submission" date="2023-03" db="EMBL/GenBank/DDBJ databases">
        <title>Actinoallomurus iriomotensis NBRC 103681.</title>
        <authorList>
            <person name="Ichikawa N."/>
            <person name="Sato H."/>
            <person name="Tonouchi N."/>
        </authorList>
    </citation>
    <scope>NUCLEOTIDE SEQUENCE</scope>
    <source>
        <strain evidence="1">NBRC 103681</strain>
    </source>
</reference>
<comment type="caution">
    <text evidence="1">The sequence shown here is derived from an EMBL/GenBank/DDBJ whole genome shotgun (WGS) entry which is preliminary data.</text>
</comment>
<proteinExistence type="predicted"/>
<dbReference type="AlphaFoldDB" id="A0A9W6VVI5"/>
<gene>
    <name evidence="1" type="ORF">Airi01_100970</name>
</gene>
<evidence type="ECO:0000313" key="2">
    <source>
        <dbReference type="Proteomes" id="UP001165135"/>
    </source>
</evidence>
<dbReference type="Proteomes" id="UP001165135">
    <property type="component" value="Unassembled WGS sequence"/>
</dbReference>
<protein>
    <submittedName>
        <fullName evidence="1">Uncharacterized protein</fullName>
    </submittedName>
</protein>
<organism evidence="1 2">
    <name type="scientific">Actinoallomurus iriomotensis</name>
    <dbReference type="NCBI Taxonomy" id="478107"/>
    <lineage>
        <taxon>Bacteria</taxon>
        <taxon>Bacillati</taxon>
        <taxon>Actinomycetota</taxon>
        <taxon>Actinomycetes</taxon>
        <taxon>Streptosporangiales</taxon>
        <taxon>Thermomonosporaceae</taxon>
        <taxon>Actinoallomurus</taxon>
    </lineage>
</organism>
<evidence type="ECO:0000313" key="1">
    <source>
        <dbReference type="EMBL" id="GLY81830.1"/>
    </source>
</evidence>
<name>A0A9W6VVI5_9ACTN</name>
<accession>A0A9W6VVI5</accession>